<sequence length="102" mass="10333">MQRLRQDAMAHGLNHFDQSGSPSSGLSVADIGFHRSQPQGMLGIAVGAVGGNQRAGLDRITQGGAGAVGFDHIDLIQGNSRVGGRLSDNTLLSGPVGGAQSV</sequence>
<dbReference type="EMBL" id="PEDF01000129">
    <property type="protein sequence ID" value="RFZ37407.1"/>
    <property type="molecule type" value="Genomic_DNA"/>
</dbReference>
<proteinExistence type="predicted"/>
<evidence type="ECO:0000313" key="2">
    <source>
        <dbReference type="EMBL" id="RFZ37407.1"/>
    </source>
</evidence>
<feature type="compositionally biased region" description="Polar residues" evidence="1">
    <location>
        <begin position="16"/>
        <end position="26"/>
    </location>
</feature>
<reference evidence="2 3" key="1">
    <citation type="journal article" date="2018" name="Sci. Rep.">
        <title>Extensive genomic diversity among Mycobacterium marinum strains revealed by whole genome sequencing.</title>
        <authorList>
            <person name="Das S."/>
            <person name="Pettersson B.M."/>
            <person name="Behra P.R."/>
            <person name="Mallick A."/>
            <person name="Cheramie M."/>
            <person name="Ramesh M."/>
            <person name="Shirreff L."/>
            <person name="DuCote T."/>
            <person name="Dasgupta S."/>
            <person name="Ennis D.G."/>
            <person name="Kirsebom L.A."/>
        </authorList>
    </citation>
    <scope>NUCLEOTIDE SEQUENCE [LARGE SCALE GENOMIC DNA]</scope>
    <source>
        <strain evidence="2 3">Davis1</strain>
    </source>
</reference>
<name>A0A3E2MSF8_MYCMR</name>
<gene>
    <name evidence="2" type="ORF">DAVIS_03865</name>
</gene>
<feature type="region of interest" description="Disordered" evidence="1">
    <location>
        <begin position="1"/>
        <end position="30"/>
    </location>
</feature>
<evidence type="ECO:0000313" key="3">
    <source>
        <dbReference type="Proteomes" id="UP000257451"/>
    </source>
</evidence>
<organism evidence="2 3">
    <name type="scientific">Mycobacterium marinum</name>
    <dbReference type="NCBI Taxonomy" id="1781"/>
    <lineage>
        <taxon>Bacteria</taxon>
        <taxon>Bacillati</taxon>
        <taxon>Actinomycetota</taxon>
        <taxon>Actinomycetes</taxon>
        <taxon>Mycobacteriales</taxon>
        <taxon>Mycobacteriaceae</taxon>
        <taxon>Mycobacterium</taxon>
        <taxon>Mycobacterium ulcerans group</taxon>
    </lineage>
</organism>
<dbReference type="Proteomes" id="UP000257451">
    <property type="component" value="Unassembled WGS sequence"/>
</dbReference>
<accession>A0A3E2MSF8</accession>
<protein>
    <submittedName>
        <fullName evidence="2">Uncharacterized protein</fullName>
    </submittedName>
</protein>
<dbReference type="AlphaFoldDB" id="A0A3E2MSF8"/>
<evidence type="ECO:0000256" key="1">
    <source>
        <dbReference type="SAM" id="MobiDB-lite"/>
    </source>
</evidence>
<dbReference type="AntiFam" id="ANF00248">
    <property type="entry name" value="Shadow ORF (opposite ppsD)"/>
</dbReference>
<comment type="caution">
    <text evidence="2">The sequence shown here is derived from an EMBL/GenBank/DDBJ whole genome shotgun (WGS) entry which is preliminary data.</text>
</comment>